<dbReference type="InParanoid" id="A2E8A9"/>
<organism evidence="2 3">
    <name type="scientific">Trichomonas vaginalis (strain ATCC PRA-98 / G3)</name>
    <dbReference type="NCBI Taxonomy" id="412133"/>
    <lineage>
        <taxon>Eukaryota</taxon>
        <taxon>Metamonada</taxon>
        <taxon>Parabasalia</taxon>
        <taxon>Trichomonadida</taxon>
        <taxon>Trichomonadidae</taxon>
        <taxon>Trichomonas</taxon>
    </lineage>
</organism>
<protein>
    <submittedName>
        <fullName evidence="2">Uncharacterized protein</fullName>
    </submittedName>
</protein>
<gene>
    <name evidence="2" type="ORF">TVAG_359070</name>
</gene>
<dbReference type="VEuPathDB" id="TrichDB:TVAGG3_1026950"/>
<name>A2E8A9_TRIV3</name>
<dbReference type="RefSeq" id="XP_001323350.1">
    <property type="nucleotide sequence ID" value="XM_001323315.1"/>
</dbReference>
<evidence type="ECO:0000313" key="3">
    <source>
        <dbReference type="Proteomes" id="UP000001542"/>
    </source>
</evidence>
<evidence type="ECO:0000313" key="2">
    <source>
        <dbReference type="EMBL" id="EAY11127.1"/>
    </source>
</evidence>
<dbReference type="AlphaFoldDB" id="A2E8A9"/>
<feature type="coiled-coil region" evidence="1">
    <location>
        <begin position="21"/>
        <end position="95"/>
    </location>
</feature>
<reference evidence="2" key="2">
    <citation type="journal article" date="2007" name="Science">
        <title>Draft genome sequence of the sexually transmitted pathogen Trichomonas vaginalis.</title>
        <authorList>
            <person name="Carlton J.M."/>
            <person name="Hirt R.P."/>
            <person name="Silva J.C."/>
            <person name="Delcher A.L."/>
            <person name="Schatz M."/>
            <person name="Zhao Q."/>
            <person name="Wortman J.R."/>
            <person name="Bidwell S.L."/>
            <person name="Alsmark U.C.M."/>
            <person name="Besteiro S."/>
            <person name="Sicheritz-Ponten T."/>
            <person name="Noel C.J."/>
            <person name="Dacks J.B."/>
            <person name="Foster P.G."/>
            <person name="Simillion C."/>
            <person name="Van de Peer Y."/>
            <person name="Miranda-Saavedra D."/>
            <person name="Barton G.J."/>
            <person name="Westrop G.D."/>
            <person name="Mueller S."/>
            <person name="Dessi D."/>
            <person name="Fiori P.L."/>
            <person name="Ren Q."/>
            <person name="Paulsen I."/>
            <person name="Zhang H."/>
            <person name="Bastida-Corcuera F.D."/>
            <person name="Simoes-Barbosa A."/>
            <person name="Brown M.T."/>
            <person name="Hayes R.D."/>
            <person name="Mukherjee M."/>
            <person name="Okumura C.Y."/>
            <person name="Schneider R."/>
            <person name="Smith A.J."/>
            <person name="Vanacova S."/>
            <person name="Villalvazo M."/>
            <person name="Haas B.J."/>
            <person name="Pertea M."/>
            <person name="Feldblyum T.V."/>
            <person name="Utterback T.R."/>
            <person name="Shu C.L."/>
            <person name="Osoegawa K."/>
            <person name="de Jong P.J."/>
            <person name="Hrdy I."/>
            <person name="Horvathova L."/>
            <person name="Zubacova Z."/>
            <person name="Dolezal P."/>
            <person name="Malik S.B."/>
            <person name="Logsdon J.M. Jr."/>
            <person name="Henze K."/>
            <person name="Gupta A."/>
            <person name="Wang C.C."/>
            <person name="Dunne R.L."/>
            <person name="Upcroft J.A."/>
            <person name="Upcroft P."/>
            <person name="White O."/>
            <person name="Salzberg S.L."/>
            <person name="Tang P."/>
            <person name="Chiu C.-H."/>
            <person name="Lee Y.-S."/>
            <person name="Embley T.M."/>
            <person name="Coombs G.H."/>
            <person name="Mottram J.C."/>
            <person name="Tachezy J."/>
            <person name="Fraser-Liggett C.M."/>
            <person name="Johnson P.J."/>
        </authorList>
    </citation>
    <scope>NUCLEOTIDE SEQUENCE [LARGE SCALE GENOMIC DNA]</scope>
    <source>
        <strain evidence="2">G3</strain>
    </source>
</reference>
<dbReference type="SMR" id="A2E8A9"/>
<evidence type="ECO:0000256" key="1">
    <source>
        <dbReference type="SAM" id="Coils"/>
    </source>
</evidence>
<keyword evidence="1" id="KW-0175">Coiled coil</keyword>
<dbReference type="EMBL" id="DS113325">
    <property type="protein sequence ID" value="EAY11127.1"/>
    <property type="molecule type" value="Genomic_DNA"/>
</dbReference>
<dbReference type="KEGG" id="tva:4769078"/>
<keyword evidence="3" id="KW-1185">Reference proteome</keyword>
<dbReference type="VEuPathDB" id="TrichDB:TVAG_359070"/>
<feature type="coiled-coil region" evidence="1">
    <location>
        <begin position="264"/>
        <end position="298"/>
    </location>
</feature>
<accession>A2E8A9</accession>
<feature type="coiled-coil region" evidence="1">
    <location>
        <begin position="154"/>
        <end position="209"/>
    </location>
</feature>
<reference evidence="2" key="1">
    <citation type="submission" date="2006-10" db="EMBL/GenBank/DDBJ databases">
        <authorList>
            <person name="Amadeo P."/>
            <person name="Zhao Q."/>
            <person name="Wortman J."/>
            <person name="Fraser-Liggett C."/>
            <person name="Carlton J."/>
        </authorList>
    </citation>
    <scope>NUCLEOTIDE SEQUENCE</scope>
    <source>
        <strain evidence="2">G3</strain>
    </source>
</reference>
<proteinExistence type="predicted"/>
<sequence>MNGHFFHVKRTRIKDTIDTQQNDELNEVNQLKFQIQEAEKEIEFKNQLFTQKFETINKLIREKEANLQNLQLNSLQRADNELLNNNKRIKEILEDTQTITQSTREIHDTIDRNIRIYQKYLDDSQYLMKILPNETESVYDFAVKMLYFKFSRTAEQKEEELNEIQFEISDLEDEKQAVTGIISQLSSENSEFENEIAQLKVQITQFQNSIASDKATQDQLKASNAQPLMELKRQISLIRKENKKNLKDEDKKNYKIYQDVKKESESNRKNLNTIRAQRQKLQNQIDKLNQDINNERTARINQLKLSSLNIF</sequence>
<dbReference type="Proteomes" id="UP000001542">
    <property type="component" value="Unassembled WGS sequence"/>
</dbReference>